<dbReference type="EMBL" id="RDSM01000002">
    <property type="protein sequence ID" value="RXH55818.1"/>
    <property type="molecule type" value="Genomic_DNA"/>
</dbReference>
<gene>
    <name evidence="1" type="ORF">GRAN_2675</name>
</gene>
<evidence type="ECO:0000313" key="2">
    <source>
        <dbReference type="Proteomes" id="UP000289437"/>
    </source>
</evidence>
<dbReference type="OrthoDB" id="115149at2"/>
<keyword evidence="2" id="KW-1185">Reference proteome</keyword>
<accession>A0A4Q0T1H4</accession>
<comment type="caution">
    <text evidence="1">The sequence shown here is derived from an EMBL/GenBank/DDBJ whole genome shotgun (WGS) entry which is preliminary data.</text>
</comment>
<protein>
    <submittedName>
        <fullName evidence="1">Uncharacterized protein</fullName>
    </submittedName>
</protein>
<evidence type="ECO:0000313" key="1">
    <source>
        <dbReference type="EMBL" id="RXH55818.1"/>
    </source>
</evidence>
<dbReference type="Proteomes" id="UP000289437">
    <property type="component" value="Unassembled WGS sequence"/>
</dbReference>
<proteinExistence type="predicted"/>
<sequence length="263" mass="28897">MLARLFRFRLAGLTAAVGMFFVLAIGARAQEDGGSASGDGGGQEVLESIFVPYVAHAPFSLTLATEWQRPISNGGTYTVVNSRPIRRDGAGRIYQERWLLSPKGSGIPSRMSWIQIADPVAHTYYECSPRQHVCEVETLNDNTALRLDPNRFKSGDLPDGKGTRTHEDLGAQTLAGVPVHEYRDTTTINPGVLGNDQPMSTIRHFRFSAELGLNLTSVVETPRLGKQTFTVTEISTTEPDARFFAPPEGYNVVDHRKPVQPKD</sequence>
<dbReference type="AlphaFoldDB" id="A0A4Q0T1H4"/>
<name>A0A4Q0T1H4_9BACT</name>
<reference evidence="2" key="2">
    <citation type="submission" date="2019-02" db="EMBL/GenBank/DDBJ databases">
        <title>Granulicella sibirica sp. nov., a psychrotolerant acidobacterium isolated from an organic soil layer in forested tundra, West Siberia.</title>
        <authorList>
            <person name="Oshkin I.Y."/>
            <person name="Kulichevskaya I.S."/>
            <person name="Rijpstra W.I.C."/>
            <person name="Sinninghe Damste J.S."/>
            <person name="Rakitin A.L."/>
            <person name="Ravin N.V."/>
            <person name="Dedysh S.N."/>
        </authorList>
    </citation>
    <scope>NUCLEOTIDE SEQUENCE [LARGE SCALE GENOMIC DNA]</scope>
    <source>
        <strain evidence="2">AF10</strain>
    </source>
</reference>
<reference evidence="1 2" key="1">
    <citation type="submission" date="2018-11" db="EMBL/GenBank/DDBJ databases">
        <authorList>
            <person name="Mardanov A.V."/>
            <person name="Ravin N.V."/>
            <person name="Dedysh S.N."/>
        </authorList>
    </citation>
    <scope>NUCLEOTIDE SEQUENCE [LARGE SCALE GENOMIC DNA]</scope>
    <source>
        <strain evidence="1 2">AF10</strain>
    </source>
</reference>
<dbReference type="RefSeq" id="WP_128913398.1">
    <property type="nucleotide sequence ID" value="NZ_RDSM01000002.1"/>
</dbReference>
<organism evidence="1 2">
    <name type="scientific">Granulicella sibirica</name>
    <dbReference type="NCBI Taxonomy" id="2479048"/>
    <lineage>
        <taxon>Bacteria</taxon>
        <taxon>Pseudomonadati</taxon>
        <taxon>Acidobacteriota</taxon>
        <taxon>Terriglobia</taxon>
        <taxon>Terriglobales</taxon>
        <taxon>Acidobacteriaceae</taxon>
        <taxon>Granulicella</taxon>
    </lineage>
</organism>